<evidence type="ECO:0000313" key="3">
    <source>
        <dbReference type="Proteomes" id="UP000008130"/>
    </source>
</evidence>
<dbReference type="RefSeq" id="WP_013651536.1">
    <property type="nucleotide sequence ID" value="NC_015259.1"/>
</dbReference>
<evidence type="ECO:0000313" key="2">
    <source>
        <dbReference type="EMBL" id="ADZ69216.1"/>
    </source>
</evidence>
<dbReference type="EMBL" id="CP002568">
    <property type="protein sequence ID" value="ADZ69216.1"/>
    <property type="molecule type" value="Genomic_DNA"/>
</dbReference>
<evidence type="ECO:0000256" key="1">
    <source>
        <dbReference type="SAM" id="SignalP"/>
    </source>
</evidence>
<dbReference type="STRING" id="991905.SL003B_0786"/>
<sequence length="266" mass="27777">MKTTCLALVLSILPAAAGAQTATLVMADLCEDPSAAFDWEWSRVKHGSAALYFMKADGSVAAITDTPAAFDGFPTLYIAAHGGQDVIDGFNHDTFAANLKAAHPATPTEVFFAVCGSGAGPDSLLKKTNAQYADAIRKLSGGVTGCALVGNGSTDLANADYLIDVTHSDDQLYQDIIDNIEQKWSGPYPASVQSYAEVCNVRTDPFDRASVEDFVNTVLQEFSQPAPQGHPEESTNYLDLVAVNDGGNPLTICGADPAGGGAVPCP</sequence>
<proteinExistence type="predicted"/>
<keyword evidence="1" id="KW-0732">Signal</keyword>
<reference evidence="2 3" key="1">
    <citation type="journal article" date="2011" name="J. Bacteriol.">
        <title>Complete genome sequence of Polymorphum gilvum SL003B-26A1T, a crude oil-degrading bacterium from oil-polluted saline soil.</title>
        <authorList>
            <person name="Li S.G."/>
            <person name="Tang Y.Q."/>
            <person name="Nie Y."/>
            <person name="Cai M."/>
            <person name="Wu X.L."/>
        </authorList>
    </citation>
    <scope>NUCLEOTIDE SEQUENCE [LARGE SCALE GENOMIC DNA]</scope>
    <source>
        <strain evidence="3">LMG 25793 / CGMCC 1.9160 / SL003B-26A1</strain>
    </source>
</reference>
<name>F2IVV9_POLGS</name>
<dbReference type="KEGG" id="pgv:SL003B_0786"/>
<dbReference type="Proteomes" id="UP000008130">
    <property type="component" value="Chromosome"/>
</dbReference>
<dbReference type="HOGENOM" id="CLU_1045283_0_0_5"/>
<accession>F2IVV9</accession>
<organism evidence="2 3">
    <name type="scientific">Polymorphum gilvum (strain LMG 25793 / CGMCC 1.9160 / SL003B-26A1)</name>
    <dbReference type="NCBI Taxonomy" id="991905"/>
    <lineage>
        <taxon>Bacteria</taxon>
        <taxon>Pseudomonadati</taxon>
        <taxon>Pseudomonadota</taxon>
        <taxon>Alphaproteobacteria</taxon>
        <taxon>Rhodobacterales</taxon>
        <taxon>Paracoccaceae</taxon>
        <taxon>Polymorphum</taxon>
    </lineage>
</organism>
<feature type="signal peptide" evidence="1">
    <location>
        <begin position="1"/>
        <end position="21"/>
    </location>
</feature>
<feature type="chain" id="PRO_5003278517" evidence="1">
    <location>
        <begin position="22"/>
        <end position="266"/>
    </location>
</feature>
<dbReference type="eggNOG" id="ENOG502ZGEQ">
    <property type="taxonomic scope" value="Bacteria"/>
</dbReference>
<dbReference type="AlphaFoldDB" id="F2IVV9"/>
<protein>
    <submittedName>
        <fullName evidence="2">Uncharacterized protein</fullName>
    </submittedName>
</protein>
<keyword evidence="3" id="KW-1185">Reference proteome</keyword>
<gene>
    <name evidence="2" type="ordered locus">SL003B_0786</name>
</gene>